<dbReference type="Gene3D" id="3.40.190.170">
    <property type="entry name" value="Bacterial extracellular solute-binding protein, family 7"/>
    <property type="match status" value="1"/>
</dbReference>
<keyword evidence="3" id="KW-1185">Reference proteome</keyword>
<dbReference type="Pfam" id="PF03480">
    <property type="entry name" value="DctP"/>
    <property type="match status" value="1"/>
</dbReference>
<gene>
    <name evidence="2" type="ORF">ACFFGG_14395</name>
</gene>
<accession>A0ABV6PW10</accession>
<sequence>MDRRSLIKHTGIAGVLAAGIAPAVHAQAAVRWRLATSFPKALETLHGCAVKFSDTVKALSSGKFEVSVHAAGELIPAFGIVDALADDSIEMGETSAYYYTGKDPSFAFGCAVPFGFTAQENQAWKLHGNGHKLMDELYGKYNFFGISALNTGTQMGGWYRKEMNTPADFKGLKMRLGGGVFGESMAKLGVVAQNMPGGDVYQALEKGTLDAAEFVGPYDDEKMGWNKVAKYYYYGGWWEGGADLEFFINKKAFAKLSAENQAIVRAAADVAYNDGTSKYLYLNPTSLKRLVASGTQLKRFPKVVVEAGFKAAQEVYAEHSAKDPFFKKVFEDMRAFQRDQILWNRVSELVFTQDMASLKI</sequence>
<dbReference type="NCBIfam" id="NF037995">
    <property type="entry name" value="TRAP_S1"/>
    <property type="match status" value="1"/>
</dbReference>
<dbReference type="PIRSF" id="PIRSF039026">
    <property type="entry name" value="SiaP"/>
    <property type="match status" value="1"/>
</dbReference>
<protein>
    <submittedName>
        <fullName evidence="2">TRAP transporter substrate-binding protein</fullName>
    </submittedName>
</protein>
<evidence type="ECO:0000313" key="3">
    <source>
        <dbReference type="Proteomes" id="UP001589834"/>
    </source>
</evidence>
<dbReference type="InterPro" id="IPR018389">
    <property type="entry name" value="DctP_fam"/>
</dbReference>
<dbReference type="Proteomes" id="UP001589834">
    <property type="component" value="Unassembled WGS sequence"/>
</dbReference>
<organism evidence="2 3">
    <name type="scientific">Ottowia pentelensis</name>
    <dbReference type="NCBI Taxonomy" id="511108"/>
    <lineage>
        <taxon>Bacteria</taxon>
        <taxon>Pseudomonadati</taxon>
        <taxon>Pseudomonadota</taxon>
        <taxon>Betaproteobacteria</taxon>
        <taxon>Burkholderiales</taxon>
        <taxon>Comamonadaceae</taxon>
        <taxon>Ottowia</taxon>
    </lineage>
</organism>
<keyword evidence="1" id="KW-0732">Signal</keyword>
<comment type="caution">
    <text evidence="2">The sequence shown here is derived from an EMBL/GenBank/DDBJ whole genome shotgun (WGS) entry which is preliminary data.</text>
</comment>
<dbReference type="PANTHER" id="PTHR33376:SF5">
    <property type="entry name" value="EXTRACYTOPLASMIC SOLUTE RECEPTOR PROTEIN"/>
    <property type="match status" value="1"/>
</dbReference>
<dbReference type="Gene3D" id="3.40.190.10">
    <property type="entry name" value="Periplasmic binding protein-like II"/>
    <property type="match status" value="1"/>
</dbReference>
<proteinExistence type="predicted"/>
<reference evidence="2 3" key="1">
    <citation type="submission" date="2024-09" db="EMBL/GenBank/DDBJ databases">
        <authorList>
            <person name="Sun Q."/>
            <person name="Mori K."/>
        </authorList>
    </citation>
    <scope>NUCLEOTIDE SEQUENCE [LARGE SCALE GENOMIC DNA]</scope>
    <source>
        <strain evidence="2 3">NCAIM B.02336</strain>
    </source>
</reference>
<evidence type="ECO:0000256" key="1">
    <source>
        <dbReference type="ARBA" id="ARBA00022729"/>
    </source>
</evidence>
<dbReference type="PANTHER" id="PTHR33376">
    <property type="match status" value="1"/>
</dbReference>
<dbReference type="RefSeq" id="WP_377483976.1">
    <property type="nucleotide sequence ID" value="NZ_JBHLTN010000029.1"/>
</dbReference>
<dbReference type="InterPro" id="IPR026289">
    <property type="entry name" value="SBP_TakP-like"/>
</dbReference>
<name>A0ABV6PW10_9BURK</name>
<evidence type="ECO:0000313" key="2">
    <source>
        <dbReference type="EMBL" id="MFC0593739.1"/>
    </source>
</evidence>
<dbReference type="EMBL" id="JBHLTN010000029">
    <property type="protein sequence ID" value="MFC0593739.1"/>
    <property type="molecule type" value="Genomic_DNA"/>
</dbReference>
<dbReference type="InterPro" id="IPR038404">
    <property type="entry name" value="TRAP_DctP_sf"/>
</dbReference>